<evidence type="ECO:0000256" key="2">
    <source>
        <dbReference type="ARBA" id="ARBA00022840"/>
    </source>
</evidence>
<keyword evidence="8" id="KW-0812">Transmembrane</keyword>
<dbReference type="Gene3D" id="3.40.1190.20">
    <property type="match status" value="1"/>
</dbReference>
<evidence type="ECO:0000256" key="4">
    <source>
        <dbReference type="ARBA" id="ARBA00023027"/>
    </source>
</evidence>
<evidence type="ECO:0000256" key="3">
    <source>
        <dbReference type="ARBA" id="ARBA00022857"/>
    </source>
</evidence>
<dbReference type="GO" id="GO:0046496">
    <property type="term" value="P:nicotinamide nucleotide metabolic process"/>
    <property type="evidence" value="ECO:0007669"/>
    <property type="project" value="UniProtKB-UniRule"/>
</dbReference>
<evidence type="ECO:0000256" key="6">
    <source>
        <dbReference type="HAMAP-Rule" id="MF_01965"/>
    </source>
</evidence>
<dbReference type="PROSITE" id="PS51383">
    <property type="entry name" value="YJEF_C_3"/>
    <property type="match status" value="1"/>
</dbReference>
<feature type="region of interest" description="Disordered" evidence="7">
    <location>
        <begin position="1"/>
        <end position="25"/>
    </location>
</feature>
<keyword evidence="5 6" id="KW-0456">Lyase</keyword>
<protein>
    <recommendedName>
        <fullName evidence="6">ADP-dependent (S)-NAD(P)H-hydrate dehydratase</fullName>
        <ecNumber evidence="6">4.2.1.136</ecNumber>
    </recommendedName>
    <alternativeName>
        <fullName evidence="6">ADP-dependent NAD(P)HX dehydratase</fullName>
    </alternativeName>
</protein>
<dbReference type="EC" id="4.2.1.136" evidence="6"/>
<comment type="caution">
    <text evidence="10">The sequence shown here is derived from an EMBL/GenBank/DDBJ whole genome shotgun (WGS) entry which is preliminary data.</text>
</comment>
<proteinExistence type="inferred from homology"/>
<evidence type="ECO:0000313" key="11">
    <source>
        <dbReference type="Proteomes" id="UP000298216"/>
    </source>
</evidence>
<dbReference type="PANTHER" id="PTHR12592">
    <property type="entry name" value="ATP-DEPENDENT (S)-NAD(P)H-HYDRATE DEHYDRATASE FAMILY MEMBER"/>
    <property type="match status" value="1"/>
</dbReference>
<evidence type="ECO:0000313" key="10">
    <source>
        <dbReference type="EMBL" id="TFW14248.1"/>
    </source>
</evidence>
<dbReference type="Proteomes" id="UP000298216">
    <property type="component" value="Unassembled WGS sequence"/>
</dbReference>
<keyword evidence="1 6" id="KW-0547">Nucleotide-binding</keyword>
<dbReference type="HAMAP" id="MF_01965">
    <property type="entry name" value="NADHX_dehydratase"/>
    <property type="match status" value="1"/>
</dbReference>
<accession>A0A4Y9S403</accession>
<keyword evidence="4 6" id="KW-0520">NAD</keyword>
<dbReference type="InterPro" id="IPR029056">
    <property type="entry name" value="Ribokinase-like"/>
</dbReference>
<evidence type="ECO:0000256" key="5">
    <source>
        <dbReference type="ARBA" id="ARBA00023239"/>
    </source>
</evidence>
<comment type="catalytic activity">
    <reaction evidence="6">
        <text>(6S)-NADHX + ADP = AMP + phosphate + NADH + H(+)</text>
        <dbReference type="Rhea" id="RHEA:32223"/>
        <dbReference type="ChEBI" id="CHEBI:15378"/>
        <dbReference type="ChEBI" id="CHEBI:43474"/>
        <dbReference type="ChEBI" id="CHEBI:57945"/>
        <dbReference type="ChEBI" id="CHEBI:64074"/>
        <dbReference type="ChEBI" id="CHEBI:456215"/>
        <dbReference type="ChEBI" id="CHEBI:456216"/>
        <dbReference type="EC" id="4.2.1.136"/>
    </reaction>
</comment>
<keyword evidence="2 6" id="KW-0067">ATP-binding</keyword>
<comment type="similarity">
    <text evidence="6">Belongs to the NnrD/CARKD family.</text>
</comment>
<feature type="domain" description="YjeF C-terminal" evidence="9">
    <location>
        <begin position="7"/>
        <end position="283"/>
    </location>
</feature>
<comment type="cofactor">
    <cofactor evidence="6">
        <name>Mg(2+)</name>
        <dbReference type="ChEBI" id="CHEBI:18420"/>
    </cofactor>
</comment>
<dbReference type="GO" id="GO:0052856">
    <property type="term" value="F:NAD(P)HX epimerase activity"/>
    <property type="evidence" value="ECO:0007669"/>
    <property type="project" value="TreeGrafter"/>
</dbReference>
<dbReference type="RefSeq" id="WP_135193636.1">
    <property type="nucleotide sequence ID" value="NZ_SPVH01000002.1"/>
</dbReference>
<reference evidence="10 11" key="1">
    <citation type="submission" date="2019-03" db="EMBL/GenBank/DDBJ databases">
        <title>Draft genome of Brevundimonas sp. a heavy metal resistant soil bacteria.</title>
        <authorList>
            <person name="Soto J."/>
        </authorList>
    </citation>
    <scope>NUCLEOTIDE SEQUENCE [LARGE SCALE GENOMIC DNA]</scope>
    <source>
        <strain evidence="10 11">B-10</strain>
    </source>
</reference>
<evidence type="ECO:0000259" key="9">
    <source>
        <dbReference type="PROSITE" id="PS51383"/>
    </source>
</evidence>
<gene>
    <name evidence="6" type="primary">nnrD</name>
    <name evidence="10" type="ORF">EGY25_03350</name>
</gene>
<feature type="binding site" evidence="6">
    <location>
        <position position="224"/>
    </location>
    <ligand>
        <name>(6S)-NADPHX</name>
        <dbReference type="ChEBI" id="CHEBI:64076"/>
    </ligand>
</feature>
<keyword evidence="8" id="KW-1133">Transmembrane helix</keyword>
<dbReference type="Pfam" id="PF01256">
    <property type="entry name" value="Carb_kinase"/>
    <property type="match status" value="1"/>
</dbReference>
<comment type="function">
    <text evidence="6">Catalyzes the dehydration of the S-form of NAD(P)HX at the expense of ADP, which is converted to AMP. Together with NAD(P)HX epimerase, which catalyzes the epimerization of the S- and R-forms, the enzyme allows the repair of both epimers of NAD(P)HX, a damaged form of NAD(P)H that is a result of enzymatic or heat-dependent hydration.</text>
</comment>
<dbReference type="NCBIfam" id="TIGR00196">
    <property type="entry name" value="yjeF_cterm"/>
    <property type="match status" value="1"/>
</dbReference>
<feature type="binding site" evidence="6">
    <location>
        <position position="105"/>
    </location>
    <ligand>
        <name>(6S)-NADPHX</name>
        <dbReference type="ChEBI" id="CHEBI:64076"/>
    </ligand>
</feature>
<dbReference type="GO" id="GO:0110051">
    <property type="term" value="P:metabolite repair"/>
    <property type="evidence" value="ECO:0007669"/>
    <property type="project" value="TreeGrafter"/>
</dbReference>
<comment type="catalytic activity">
    <reaction evidence="6">
        <text>(6S)-NADPHX + ADP = AMP + phosphate + NADPH + H(+)</text>
        <dbReference type="Rhea" id="RHEA:32235"/>
        <dbReference type="ChEBI" id="CHEBI:15378"/>
        <dbReference type="ChEBI" id="CHEBI:43474"/>
        <dbReference type="ChEBI" id="CHEBI:57783"/>
        <dbReference type="ChEBI" id="CHEBI:64076"/>
        <dbReference type="ChEBI" id="CHEBI:456215"/>
        <dbReference type="ChEBI" id="CHEBI:456216"/>
        <dbReference type="EC" id="4.2.1.136"/>
    </reaction>
</comment>
<dbReference type="CDD" id="cd01171">
    <property type="entry name" value="YXKO-related"/>
    <property type="match status" value="1"/>
</dbReference>
<feature type="binding site" evidence="6">
    <location>
        <position position="42"/>
    </location>
    <ligand>
        <name>(6S)-NADPHX</name>
        <dbReference type="ChEBI" id="CHEBI:64076"/>
    </ligand>
</feature>
<dbReference type="OrthoDB" id="9806925at2"/>
<evidence type="ECO:0000256" key="7">
    <source>
        <dbReference type="SAM" id="MobiDB-lite"/>
    </source>
</evidence>
<feature type="transmembrane region" description="Helical" evidence="8">
    <location>
        <begin position="28"/>
        <end position="51"/>
    </location>
</feature>
<dbReference type="SUPFAM" id="SSF53613">
    <property type="entry name" value="Ribokinase-like"/>
    <property type="match status" value="1"/>
</dbReference>
<evidence type="ECO:0000256" key="1">
    <source>
        <dbReference type="ARBA" id="ARBA00022741"/>
    </source>
</evidence>
<sequence length="291" mass="29341">MTTRLDASALSRHPLPRLPENGDKEDRGAVLVVGGEAVMAGAAILAGVAALRAGAGKLQIRTDRASAAAVAVAVPEARIVIAPAMSASPLVRQAVKASALVLGPGMDTGKSRRRLASRLLESTPSIPAVIDAGAMPVWNEAAAFAARADGRIVMTPHAGEMAAILNRDKDDIRADPLGAAREAAAMFRSVVVMKGATTFVVSPDGMAWRHDGGVAGLGTSGSGDVLAGTIGGILARGAPPAVAALWGVVLHAEAGSELAATGAPLGFLARELPGRLPFVLDRLCPASDAPS</sequence>
<keyword evidence="3 6" id="KW-0521">NADP</keyword>
<dbReference type="GO" id="GO:0052855">
    <property type="term" value="F:ADP-dependent NAD(P)H-hydrate dehydratase activity"/>
    <property type="evidence" value="ECO:0007669"/>
    <property type="project" value="UniProtKB-UniRule"/>
</dbReference>
<keyword evidence="8" id="KW-0472">Membrane</keyword>
<organism evidence="10 11">
    <name type="scientific">Brevundimonas intermedia</name>
    <dbReference type="NCBI Taxonomy" id="74315"/>
    <lineage>
        <taxon>Bacteria</taxon>
        <taxon>Pseudomonadati</taxon>
        <taxon>Pseudomonadota</taxon>
        <taxon>Alphaproteobacteria</taxon>
        <taxon>Caulobacterales</taxon>
        <taxon>Caulobacteraceae</taxon>
        <taxon>Brevundimonas</taxon>
    </lineage>
</organism>
<feature type="binding site" evidence="6">
    <location>
        <position position="157"/>
    </location>
    <ligand>
        <name>(6S)-NADPHX</name>
        <dbReference type="ChEBI" id="CHEBI:64076"/>
    </ligand>
</feature>
<dbReference type="PANTHER" id="PTHR12592:SF0">
    <property type="entry name" value="ATP-DEPENDENT (S)-NAD(P)H-HYDRATE DEHYDRATASE"/>
    <property type="match status" value="1"/>
</dbReference>
<evidence type="ECO:0000256" key="8">
    <source>
        <dbReference type="SAM" id="Phobius"/>
    </source>
</evidence>
<keyword evidence="11" id="KW-1185">Reference proteome</keyword>
<name>A0A4Y9S403_9CAUL</name>
<dbReference type="AlphaFoldDB" id="A0A4Y9S403"/>
<feature type="binding site" evidence="6">
    <location>
        <position position="223"/>
    </location>
    <ligand>
        <name>AMP</name>
        <dbReference type="ChEBI" id="CHEBI:456215"/>
    </ligand>
</feature>
<dbReference type="InterPro" id="IPR000631">
    <property type="entry name" value="CARKD"/>
</dbReference>
<dbReference type="EMBL" id="SPVH01000002">
    <property type="protein sequence ID" value="TFW14248.1"/>
    <property type="molecule type" value="Genomic_DNA"/>
</dbReference>
<comment type="subunit">
    <text evidence="6">Homotetramer.</text>
</comment>
<dbReference type="GO" id="GO:0005524">
    <property type="term" value="F:ATP binding"/>
    <property type="evidence" value="ECO:0007669"/>
    <property type="project" value="UniProtKB-KW"/>
</dbReference>
<feature type="binding site" evidence="6">
    <location>
        <begin position="194"/>
        <end position="198"/>
    </location>
    <ligand>
        <name>AMP</name>
        <dbReference type="ChEBI" id="CHEBI:456215"/>
    </ligand>
</feature>